<dbReference type="KEGG" id="spc:Sputcn32_2165"/>
<dbReference type="InterPro" id="IPR028994">
    <property type="entry name" value="Integrin_alpha_N"/>
</dbReference>
<protein>
    <submittedName>
        <fullName evidence="7">YD repeat protein</fullName>
    </submittedName>
</protein>
<dbReference type="InterPro" id="IPR003284">
    <property type="entry name" value="Sal_SpvB"/>
</dbReference>
<keyword evidence="2" id="KW-0964">Secreted</keyword>
<keyword evidence="3" id="KW-0732">Signal</keyword>
<comment type="subcellular location">
    <subcellularLocation>
        <location evidence="1">Secreted</location>
    </subcellularLocation>
</comment>
<feature type="compositionally biased region" description="Low complexity" evidence="5">
    <location>
        <begin position="2230"/>
        <end position="2241"/>
    </location>
</feature>
<dbReference type="EMBL" id="CP000681">
    <property type="protein sequence ID" value="ABP75886.1"/>
    <property type="molecule type" value="Genomic_DNA"/>
</dbReference>
<dbReference type="Pfam" id="PF13517">
    <property type="entry name" value="FG-GAP_3"/>
    <property type="match status" value="1"/>
</dbReference>
<evidence type="ECO:0000256" key="3">
    <source>
        <dbReference type="ARBA" id="ARBA00022729"/>
    </source>
</evidence>
<gene>
    <name evidence="7" type="ordered locus">Sputcn32_2165</name>
</gene>
<feature type="region of interest" description="Disordered" evidence="5">
    <location>
        <begin position="2203"/>
        <end position="2276"/>
    </location>
</feature>
<dbReference type="InterPro" id="IPR050708">
    <property type="entry name" value="T6SS_VgrG/RHS"/>
</dbReference>
<feature type="region of interest" description="Disordered" evidence="5">
    <location>
        <begin position="2354"/>
        <end position="2381"/>
    </location>
</feature>
<dbReference type="InterPro" id="IPR013783">
    <property type="entry name" value="Ig-like_fold"/>
</dbReference>
<dbReference type="SUPFAM" id="SSF69318">
    <property type="entry name" value="Integrin alpha N-terminal domain"/>
    <property type="match status" value="1"/>
</dbReference>
<evidence type="ECO:0000259" key="6">
    <source>
        <dbReference type="Pfam" id="PF12256"/>
    </source>
</evidence>
<dbReference type="InterPro" id="IPR022385">
    <property type="entry name" value="Rhs_assc_core"/>
</dbReference>
<dbReference type="Pfam" id="PF12256">
    <property type="entry name" value="TcdB_toxin_midN"/>
    <property type="match status" value="1"/>
</dbReference>
<dbReference type="Gene3D" id="2.130.10.130">
    <property type="entry name" value="Integrin alpha, N-terminal"/>
    <property type="match status" value="1"/>
</dbReference>
<dbReference type="STRING" id="319224.Sputcn32_2165"/>
<name>A4Y7F3_SHEPC</name>
<feature type="compositionally biased region" description="Polar residues" evidence="5">
    <location>
        <begin position="2242"/>
        <end position="2260"/>
    </location>
</feature>
<dbReference type="eggNOG" id="COG3209">
    <property type="taxonomic scope" value="Bacteria"/>
</dbReference>
<dbReference type="NCBIfam" id="TIGR03696">
    <property type="entry name" value="Rhs_assc_core"/>
    <property type="match status" value="1"/>
</dbReference>
<keyword evidence="4" id="KW-0843">Virulence</keyword>
<dbReference type="eggNOG" id="COG4733">
    <property type="taxonomic scope" value="Bacteria"/>
</dbReference>
<feature type="domain" description="Insecticide toxin TcdB middle/N-terminal" evidence="6">
    <location>
        <begin position="1071"/>
        <end position="1192"/>
    </location>
</feature>
<dbReference type="InterPro" id="IPR036116">
    <property type="entry name" value="FN3_sf"/>
</dbReference>
<evidence type="ECO:0000256" key="4">
    <source>
        <dbReference type="ARBA" id="ARBA00023026"/>
    </source>
</evidence>
<sequence length="2448" mass="267363" precursor="true">MLPLWTPHRNSSFAAFMLLLGLVWVTPSYAALTRPNVEIDPVLPNIPFPVDAPTLSGSQFTSIVELRWSINCSVTAVNIQESVDNQSWTTVYTGLGQADSGAAAYATFAVGGDVCSGGWSSKRLLQLPNKTLPGYYYRINACIGSSCSAYNLPISVGTPSAPSAPSAPASISTPATNTAGAFSVSWAGASGATRYELQQRINGGAWIAQYSGAATSYALSGLTSGTYQYQVRACTTACSAWMLSSNTQVALPVTGSDWSNLSPVTVADAGGSDRAPSEAIDFRASAVNGLASVSGGAAVFSVPIDIPPGRNGMQPAVSLDYSSRSGQGIAGVGWSVTAGSALHRCDTTVAQEGLSRAVIMSASDRLCLDGQKLMAVSGQYGTSGAQYRTELDQFARVTQYGALTSATTYFVVERKDNIVATYGGTTDSRHIALGHTLPMTWAINKQQDRAGNTMTYAYLNAGSGEYALSAIDYTGHQSSVGNRKVAFQYETRPDQARHYLAGGLIRSTLRLKAIESQLDSIPLRRYELAYDTSSHTQRSLLQSIKECYQGQCKVATDLRSYAPLLAWDSRDSSSSTHRVISPVAGNGRHDQTRRMDLNGDGIQELVHLSAQYDGTDKLISYLVKIYQRQASGDYTLAYDASAQSSDIANGIFYYPQGDLNGDGISDFFIVNRTSGQVSLFQFNQDLVPQPLIPTNVILPSDFWTNPSGVGSTLQILDLNGDGHQDFAYIGADHKLYYYQHQGGVTPSFSGPHLLTTRSKTTYEGKSYLEQIRFMDMDGDGVMDVVKTLRLANASEQISVQFGSISSNGLLTLGAAVSSATLGLPTNHVNNEYVFADINGDGLADYIRALQVGSSFSWQVRENRGNRTFAPERSLGTGTGIHAHQNGTTRIQSRWGGLRVADIDSDGVDELLVATHSLDNVCVGFSGNPNSSGSQEPYDVTVCNDDLHRSDVNLSSHPWLTINIDWSRYDARRFHWTVLDFKDSSAGATIGRETPNVVYAPISSWMARNGDSSVGLQIEDIDNNGFADFSYQMMTSYNQTAGQGQYINVAGQPYYYARLSMYYASGSPAYTGGYFEQYNQAGEGADRGKLVDTVYEVQDGLGKTYRWDYAPLSRVLTGRIDNTPFYQVPPERYVDNDPSRTHFYFTSSMYVVSDSFSDNGRGGTQQTQYHYREAIYNRAGRGFQGFRTIIADDVDRGLRSIHEYHQLFPLTGKLQESRMCLSSEPEYACELTPLVREKIDYDALATTPSGTQWVYPVSVVKQQWDLQGTPLSRAETQVNPSDVDEWGNISKQTQTVTDYIKGQANTYSSMTETSFAVDTNNWWLNKFNWTRTTHNTAQRNWGDDPVGATDKAQWQLQTVNTWDSAHRLPIKMTYTASNSSCNRIEETGLNSYGLPLWTKTTGQSSTCSALAARQSSFTYTKDGTTQADDGYLPYNVTNAKGHITTTEYDVGLGLPTKVIAPNNIVTQTQYDGIGRPVLVQQTGSPTRYLRYLLASEGNNPPQGNDNIPVVMTRTSGAGIPDTEQYFDGQGRLLRTATQGFDGGYQYQDKHYDALGRLTRESTPYGNGTAADYTEFSDFDALDRPGRRTIPNGRSGGLESLYTYNGLTTDINVEGRLMSRTYGSQGWLYETVDAGTSSQEPGTNRFAYDSAGRPLVIRDANNHDITATYNGFGHKTQVIDPNQGTTNFGYNSLGELDKQTDANGVLQTTVLDVLGRVTSKTTTGGSAPGTATFVWDTLKQGLLTSETENGVARTYAYTPALQLAQTTVTVDSTSRTVKHQYDGFYGRPKALEYPNGLTLKYSYNDYGYLEQTSNTASGYLYRQVTAMDEAGHITGADLANRVMSESRSYYSEGTMASVEVDGPLGRIHAHYYDGYDEFMNLTSERDGVTGLTKNYRYDTLNRLTEYQFSNTNPTFSATVNYAYNKVGNFLNKTDYSANSTTAYRYGGSASCAAGNNAGPNAVCQLTKLNGTTVSFQYDNRGNLRVGDGLTMTYNAMDKPLSVSGRGATTSFVYGSDNMRAKQSRTVGSTTTTTYYVDKYYEADSDGSWRAYLDDIAVLSYTPTRSHLLQFTLKDRLGSATTLADQHGNIVSQRYFDPFGRTTDLGINHQLDIQNKNTVLSQLQDLAVTNKNRRGFTDHEHLNEQQLIHMNGRIYDYNLGRFMSVDPFIQSPTSTQSVNPYSYIMNNPLAGTDPTGYYAECPDKIAGCKPNKETPERKERSGRGFVGGVIYQSSDNGSSRQSSSATGTQKTEAIGSPKQNAANGETAPKPTENDGWSYIGQNAEGMENYQTVYTPPSAGMITASQASFLFVMAAVDGPAPIGDGLAIAVGAGFVAYNMSHGNKSDSLKALAIMRGDAVSSPGSPMPDPDDEQNNDGRPNGVPKNWVKEKAKKDGHIKWVNPKNPHDYVRVKPNGEITQVRNGMAYDQYGNRVALRSPEAHGITRDNFIFRK</sequence>
<dbReference type="Gene3D" id="2.180.10.10">
    <property type="entry name" value="RHS repeat-associated core"/>
    <property type="match status" value="1"/>
</dbReference>
<dbReference type="InterPro" id="IPR006530">
    <property type="entry name" value="YD"/>
</dbReference>
<dbReference type="InterPro" id="IPR013517">
    <property type="entry name" value="FG-GAP"/>
</dbReference>
<organism evidence="7">
    <name type="scientific">Shewanella putrefaciens (strain CN-32 / ATCC BAA-453)</name>
    <dbReference type="NCBI Taxonomy" id="319224"/>
    <lineage>
        <taxon>Bacteria</taxon>
        <taxon>Pseudomonadati</taxon>
        <taxon>Pseudomonadota</taxon>
        <taxon>Gammaproteobacteria</taxon>
        <taxon>Alteromonadales</taxon>
        <taxon>Shewanellaceae</taxon>
        <taxon>Shewanella</taxon>
    </lineage>
</organism>
<dbReference type="SUPFAM" id="SSF49265">
    <property type="entry name" value="Fibronectin type III"/>
    <property type="match status" value="1"/>
</dbReference>
<accession>A4Y7F3</accession>
<evidence type="ECO:0000256" key="2">
    <source>
        <dbReference type="ARBA" id="ARBA00022525"/>
    </source>
</evidence>
<dbReference type="PANTHER" id="PTHR32305:SF15">
    <property type="entry name" value="PROTEIN RHSA-RELATED"/>
    <property type="match status" value="1"/>
</dbReference>
<dbReference type="Gene3D" id="2.60.40.10">
    <property type="entry name" value="Immunoglobulins"/>
    <property type="match status" value="1"/>
</dbReference>
<dbReference type="PANTHER" id="PTHR32305">
    <property type="match status" value="1"/>
</dbReference>
<dbReference type="NCBIfam" id="TIGR01643">
    <property type="entry name" value="YD_repeat_2x"/>
    <property type="match status" value="1"/>
</dbReference>
<reference evidence="7" key="1">
    <citation type="submission" date="2007-04" db="EMBL/GenBank/DDBJ databases">
        <title>Complete sequence of Shewanella putrefaciens CN-32.</title>
        <authorList>
            <consortium name="US DOE Joint Genome Institute"/>
            <person name="Copeland A."/>
            <person name="Lucas S."/>
            <person name="Lapidus A."/>
            <person name="Barry K."/>
            <person name="Detter J.C."/>
            <person name="Glavina del Rio T."/>
            <person name="Hammon N."/>
            <person name="Israni S."/>
            <person name="Dalin E."/>
            <person name="Tice H."/>
            <person name="Pitluck S."/>
            <person name="Chain P."/>
            <person name="Malfatti S."/>
            <person name="Shin M."/>
            <person name="Vergez L."/>
            <person name="Schmutz J."/>
            <person name="Larimer F."/>
            <person name="Land M."/>
            <person name="Hauser L."/>
            <person name="Kyrpides N."/>
            <person name="Mikhailova N."/>
            <person name="Romine M.F."/>
            <person name="Fredrickson J."/>
            <person name="Tiedje J."/>
            <person name="Richardson P."/>
        </authorList>
    </citation>
    <scope>NUCLEOTIDE SEQUENCE [LARGE SCALE GENOMIC DNA]</scope>
    <source>
        <strain evidence="7">CN-32</strain>
    </source>
</reference>
<dbReference type="GO" id="GO:0005737">
    <property type="term" value="C:cytoplasm"/>
    <property type="evidence" value="ECO:0007669"/>
    <property type="project" value="InterPro"/>
</dbReference>
<evidence type="ECO:0000256" key="5">
    <source>
        <dbReference type="SAM" id="MobiDB-lite"/>
    </source>
</evidence>
<proteinExistence type="predicted"/>
<feature type="compositionally biased region" description="Basic and acidic residues" evidence="5">
    <location>
        <begin position="2207"/>
        <end position="2219"/>
    </location>
</feature>
<dbReference type="Pfam" id="PF03534">
    <property type="entry name" value="SpvB"/>
    <property type="match status" value="1"/>
</dbReference>
<dbReference type="InterPro" id="IPR022045">
    <property type="entry name" value="TcdB_toxin_mid/N"/>
</dbReference>
<evidence type="ECO:0000256" key="1">
    <source>
        <dbReference type="ARBA" id="ARBA00004613"/>
    </source>
</evidence>
<dbReference type="GO" id="GO:0005576">
    <property type="term" value="C:extracellular region"/>
    <property type="evidence" value="ECO:0007669"/>
    <property type="project" value="UniProtKB-SubCell"/>
</dbReference>
<dbReference type="HOGENOM" id="CLU_229258_0_0_6"/>
<evidence type="ECO:0000313" key="7">
    <source>
        <dbReference type="EMBL" id="ABP75886.1"/>
    </source>
</evidence>